<keyword evidence="2" id="KW-0238">DNA-binding</keyword>
<evidence type="ECO:0000256" key="2">
    <source>
        <dbReference type="ARBA" id="ARBA00023125"/>
    </source>
</evidence>
<feature type="domain" description="HTH araC/xylS-type" evidence="4">
    <location>
        <begin position="170"/>
        <end position="266"/>
    </location>
</feature>
<dbReference type="SUPFAM" id="SSF46689">
    <property type="entry name" value="Homeodomain-like"/>
    <property type="match status" value="1"/>
</dbReference>
<name>A0A563U5M8_9SPHI</name>
<organism evidence="5 6">
    <name type="scientific">Mucilaginibacter achroorhodeus</name>
    <dbReference type="NCBI Taxonomy" id="2599294"/>
    <lineage>
        <taxon>Bacteria</taxon>
        <taxon>Pseudomonadati</taxon>
        <taxon>Bacteroidota</taxon>
        <taxon>Sphingobacteriia</taxon>
        <taxon>Sphingobacteriales</taxon>
        <taxon>Sphingobacteriaceae</taxon>
        <taxon>Mucilaginibacter</taxon>
    </lineage>
</organism>
<dbReference type="PANTHER" id="PTHR43280:SF2">
    <property type="entry name" value="HTH-TYPE TRANSCRIPTIONAL REGULATOR EXSA"/>
    <property type="match status" value="1"/>
</dbReference>
<gene>
    <name evidence="5" type="ORF">FPZ42_06400</name>
</gene>
<evidence type="ECO:0000259" key="4">
    <source>
        <dbReference type="PROSITE" id="PS01124"/>
    </source>
</evidence>
<dbReference type="Pfam" id="PF22200">
    <property type="entry name" value="ExsA_N"/>
    <property type="match status" value="1"/>
</dbReference>
<dbReference type="EMBL" id="VOEI01000002">
    <property type="protein sequence ID" value="TWR26666.1"/>
    <property type="molecule type" value="Genomic_DNA"/>
</dbReference>
<dbReference type="Proteomes" id="UP000318010">
    <property type="component" value="Unassembled WGS sequence"/>
</dbReference>
<dbReference type="SMART" id="SM00342">
    <property type="entry name" value="HTH_ARAC"/>
    <property type="match status" value="1"/>
</dbReference>
<evidence type="ECO:0000256" key="1">
    <source>
        <dbReference type="ARBA" id="ARBA00023015"/>
    </source>
</evidence>
<dbReference type="Pfam" id="PF12833">
    <property type="entry name" value="HTH_18"/>
    <property type="match status" value="1"/>
</dbReference>
<dbReference type="GO" id="GO:0003700">
    <property type="term" value="F:DNA-binding transcription factor activity"/>
    <property type="evidence" value="ECO:0007669"/>
    <property type="project" value="InterPro"/>
</dbReference>
<evidence type="ECO:0000256" key="3">
    <source>
        <dbReference type="ARBA" id="ARBA00023163"/>
    </source>
</evidence>
<dbReference type="GO" id="GO:0043565">
    <property type="term" value="F:sequence-specific DNA binding"/>
    <property type="evidence" value="ECO:0007669"/>
    <property type="project" value="InterPro"/>
</dbReference>
<dbReference type="RefSeq" id="WP_146269671.1">
    <property type="nucleotide sequence ID" value="NZ_VOEI01000002.1"/>
</dbReference>
<evidence type="ECO:0000313" key="5">
    <source>
        <dbReference type="EMBL" id="TWR26666.1"/>
    </source>
</evidence>
<protein>
    <submittedName>
        <fullName evidence="5">Helix-turn-helix transcriptional regulator</fullName>
    </submittedName>
</protein>
<dbReference type="InterPro" id="IPR009057">
    <property type="entry name" value="Homeodomain-like_sf"/>
</dbReference>
<sequence>MSQIEKPMISYSCYFTRNREGEQFVPEHTFSYQISGTLTITDATATSVFNEGDFRLIKRNSLVKYIKQPPATGGEFKSVSIYLTQEALRNFCIANGYTSTHQLGTPSIITLQSNNLYKSFMDSLSPYRDAGTEVLPQLQKLKVNEAILILLQTKPELADILFDFNEPGKIDLESFMEKNFHFNVQMKRFAYLTGRSLATFKRDFEKKFNTTPGKWLLNRRLKEAYFQIKEKGRPVSEVYLDVGFEDLSHFSFAFKNKFGKPPSKIA</sequence>
<proteinExistence type="predicted"/>
<dbReference type="Gene3D" id="1.10.10.60">
    <property type="entry name" value="Homeodomain-like"/>
    <property type="match status" value="1"/>
</dbReference>
<dbReference type="PROSITE" id="PS01124">
    <property type="entry name" value="HTH_ARAC_FAMILY_2"/>
    <property type="match status" value="1"/>
</dbReference>
<comment type="caution">
    <text evidence="5">The sequence shown here is derived from an EMBL/GenBank/DDBJ whole genome shotgun (WGS) entry which is preliminary data.</text>
</comment>
<dbReference type="InterPro" id="IPR018060">
    <property type="entry name" value="HTH_AraC"/>
</dbReference>
<accession>A0A563U5M8</accession>
<keyword evidence="3" id="KW-0804">Transcription</keyword>
<dbReference type="InterPro" id="IPR054015">
    <property type="entry name" value="ExsA-like_N"/>
</dbReference>
<dbReference type="OrthoDB" id="4480133at2"/>
<keyword evidence="1" id="KW-0805">Transcription regulation</keyword>
<evidence type="ECO:0000313" key="6">
    <source>
        <dbReference type="Proteomes" id="UP000318010"/>
    </source>
</evidence>
<dbReference type="AlphaFoldDB" id="A0A563U5M8"/>
<dbReference type="PANTHER" id="PTHR43280">
    <property type="entry name" value="ARAC-FAMILY TRANSCRIPTIONAL REGULATOR"/>
    <property type="match status" value="1"/>
</dbReference>
<reference evidence="5 6" key="1">
    <citation type="submission" date="2019-07" db="EMBL/GenBank/DDBJ databases">
        <authorList>
            <person name="Kim J."/>
        </authorList>
    </citation>
    <scope>NUCLEOTIDE SEQUENCE [LARGE SCALE GENOMIC DNA]</scope>
    <source>
        <strain evidence="5 6">MJ1a</strain>
    </source>
</reference>
<keyword evidence="6" id="KW-1185">Reference proteome</keyword>